<comment type="caution">
    <text evidence="5">The sequence shown here is derived from an EMBL/GenBank/DDBJ whole genome shotgun (WGS) entry which is preliminary data.</text>
</comment>
<evidence type="ECO:0000256" key="4">
    <source>
        <dbReference type="ARBA" id="ARBA00022803"/>
    </source>
</evidence>
<organism evidence="5 6">
    <name type="scientific">Oharaeibacter diazotrophicus</name>
    <dbReference type="NCBI Taxonomy" id="1920512"/>
    <lineage>
        <taxon>Bacteria</taxon>
        <taxon>Pseudomonadati</taxon>
        <taxon>Pseudomonadota</taxon>
        <taxon>Alphaproteobacteria</taxon>
        <taxon>Hyphomicrobiales</taxon>
        <taxon>Pleomorphomonadaceae</taxon>
        <taxon>Oharaeibacter</taxon>
    </lineage>
</organism>
<dbReference type="AlphaFoldDB" id="A0A4R6RIC9"/>
<dbReference type="PANTHER" id="PTHR16263">
    <property type="entry name" value="TETRATRICOPEPTIDE REPEAT PROTEIN 38"/>
    <property type="match status" value="1"/>
</dbReference>
<dbReference type="InterPro" id="IPR011990">
    <property type="entry name" value="TPR-like_helical_dom_sf"/>
</dbReference>
<keyword evidence="3" id="KW-0677">Repeat</keyword>
<evidence type="ECO:0000313" key="6">
    <source>
        <dbReference type="Proteomes" id="UP000294547"/>
    </source>
</evidence>
<dbReference type="EMBL" id="SNXY01000006">
    <property type="protein sequence ID" value="TDP86259.1"/>
    <property type="molecule type" value="Genomic_DNA"/>
</dbReference>
<comment type="similarity">
    <text evidence="1">Belongs to the TTC38 family.</text>
</comment>
<evidence type="ECO:0000256" key="1">
    <source>
        <dbReference type="ARBA" id="ARBA00005857"/>
    </source>
</evidence>
<name>A0A4R6RIC9_9HYPH</name>
<evidence type="ECO:0000256" key="3">
    <source>
        <dbReference type="ARBA" id="ARBA00022737"/>
    </source>
</evidence>
<dbReference type="PANTHER" id="PTHR16263:SF4">
    <property type="entry name" value="TETRATRICOPEPTIDE REPEAT PROTEIN 38"/>
    <property type="match status" value="1"/>
</dbReference>
<sequence length="446" mass="47804">MTTDHYGLDTSTTDAAARSAFAEAVHGLGAHRPSVGAALARTLSADPDDVAAHVLKGFANLILAREELEFPAAAAAAEAERALGARDGGTADERVLVAALRAAVGGSFRAAIDVLDRGFADRPAVFLPFKIGHALRFMAGDAAGMLAASERMLPAWDAANPAAGFLLGCHAFALEEHGAYEAAEHYGRRAVALQPEDAWGLHAVGHVFEMRGETQKGIDWLEAGRPHWSRCNNFSFHMAWHVALLRLERGEHDAVLALYDDEVRPQPTDDFRDMANAVSLLWRLDRSGVDVGERWADLAEIARRRRTDSTLVFAMLHTLVALAALGDSVGVADLVAAMEARAAGTGDQARVARDVGLPVARVIAGLADGRGTGALDRLAVDLPRIGGSNAQRDLFVLHLAEIAGRRGDESARTAIHRTRHRLKAEDHLIAAVDRRARADRPHRPLA</sequence>
<dbReference type="Proteomes" id="UP000294547">
    <property type="component" value="Unassembled WGS sequence"/>
</dbReference>
<keyword evidence="6" id="KW-1185">Reference proteome</keyword>
<dbReference type="Gene3D" id="1.25.40.10">
    <property type="entry name" value="Tetratricopeptide repeat domain"/>
    <property type="match status" value="1"/>
</dbReference>
<dbReference type="SUPFAM" id="SSF48452">
    <property type="entry name" value="TPR-like"/>
    <property type="match status" value="1"/>
</dbReference>
<gene>
    <name evidence="5" type="ORF">EDD54_0128</name>
</gene>
<proteinExistence type="inferred from homology"/>
<evidence type="ECO:0000256" key="2">
    <source>
        <dbReference type="ARBA" id="ARBA00019992"/>
    </source>
</evidence>
<dbReference type="InterPro" id="IPR033891">
    <property type="entry name" value="TTC38"/>
</dbReference>
<dbReference type="RefSeq" id="WP_126537538.1">
    <property type="nucleotide sequence ID" value="NZ_BSPM01000008.1"/>
</dbReference>
<keyword evidence="4" id="KW-0802">TPR repeat</keyword>
<evidence type="ECO:0000313" key="5">
    <source>
        <dbReference type="EMBL" id="TDP86259.1"/>
    </source>
</evidence>
<protein>
    <recommendedName>
        <fullName evidence="2">Tetratricopeptide repeat protein 38</fullName>
    </recommendedName>
</protein>
<reference evidence="5 6" key="1">
    <citation type="submission" date="2019-03" db="EMBL/GenBank/DDBJ databases">
        <title>Genomic Encyclopedia of Type Strains, Phase IV (KMG-IV): sequencing the most valuable type-strain genomes for metagenomic binning, comparative biology and taxonomic classification.</title>
        <authorList>
            <person name="Goeker M."/>
        </authorList>
    </citation>
    <scope>NUCLEOTIDE SEQUENCE [LARGE SCALE GENOMIC DNA]</scope>
    <source>
        <strain evidence="5 6">DSM 102969</strain>
    </source>
</reference>
<accession>A0A4R6RIC9</accession>
<dbReference type="CDD" id="cd05804">
    <property type="entry name" value="StaR_like"/>
    <property type="match status" value="1"/>
</dbReference>
<dbReference type="OrthoDB" id="9815900at2"/>